<organism evidence="2 3">
    <name type="scientific">Lecanosticta acicola</name>
    <dbReference type="NCBI Taxonomy" id="111012"/>
    <lineage>
        <taxon>Eukaryota</taxon>
        <taxon>Fungi</taxon>
        <taxon>Dikarya</taxon>
        <taxon>Ascomycota</taxon>
        <taxon>Pezizomycotina</taxon>
        <taxon>Dothideomycetes</taxon>
        <taxon>Dothideomycetidae</taxon>
        <taxon>Mycosphaerellales</taxon>
        <taxon>Mycosphaerellaceae</taxon>
        <taxon>Lecanosticta</taxon>
    </lineage>
</organism>
<sequence>MSVSIPPAGLQLHGIAARNHDPKHSSNSAILFKLSPDLLEDVKKSSQSGFQFVTGNTPQIRLGKRTIDLTISPEAFRHELYAASTENLGDLDLAAVVSHRAELKVPERKQSVGSDAALAALQSSLASYQQEKQAKSVNISDRVIREPKNRWEAAKEQKQAYRRGLLGSQPANPSLGASSTSTRGAAPTSMPTGDSAARNNAMRTALTHLMAMRSLSREEMLQKTHIPKDDLDEVLQKVGKPDQGKWQLSDRAYKELDVWKFGYSTKEDRQAAIDNAIRAFDRMRLGKDEKIWQMLLPREDRDKGIVLSKLHLGNGAANKSLTPNLASSPMVQGDGTGDSKMASATNSPRLGPASTPKVGAKNDAYTKRLFSKDPKKARAAEEAKEKKRKEREVAAAASDKEGGKPARKKQTTKNNNPKALSAEMVEDSSDEDEGEVKEKAPASAPSSQPKSAAGDRKPAPNAATKPRAKPAKPAGWATSNGSEAVAKPTKAKTAAAATPKAASTPKTGTPSTASKSNPQSSKSAKASKPAPLGKSTPNGLSAPSSQHRSQLSPKKADSRPTVPSPLGAARPRVASDVSDRGAVGVQRVKHGAETPKGLGITNGFRKRQDTVTSSDSHSASHHPDKMNGDRPRKNLVGSTNGTPKPSQVNGVGHKNNEDGLKRKAVDSPAQLRENGVTAKHRKTESSSSQSRKSHSSEDARLERTASSDSASSIINDITYSQGVNIAQKFRDVYYPQYAKLYDEQAAMEKRGETVPREDRQRLWDMHRRLEQMKREIRAASAREHMEEQ</sequence>
<feature type="compositionally biased region" description="Basic and acidic residues" evidence="1">
    <location>
        <begin position="364"/>
        <end position="404"/>
    </location>
</feature>
<feature type="compositionally biased region" description="Polar residues" evidence="1">
    <location>
        <begin position="636"/>
        <end position="649"/>
    </location>
</feature>
<feature type="compositionally biased region" description="Basic and acidic residues" evidence="1">
    <location>
        <begin position="621"/>
        <end position="632"/>
    </location>
</feature>
<dbReference type="Proteomes" id="UP001296104">
    <property type="component" value="Unassembled WGS sequence"/>
</dbReference>
<feature type="compositionally biased region" description="Low complexity" evidence="1">
    <location>
        <begin position="484"/>
        <end position="531"/>
    </location>
</feature>
<dbReference type="SUPFAM" id="SSF46785">
    <property type="entry name" value="Winged helix' DNA-binding domain"/>
    <property type="match status" value="1"/>
</dbReference>
<reference evidence="2" key="1">
    <citation type="submission" date="2023-11" db="EMBL/GenBank/DDBJ databases">
        <authorList>
            <person name="Alioto T."/>
            <person name="Alioto T."/>
            <person name="Gomez Garrido J."/>
        </authorList>
    </citation>
    <scope>NUCLEOTIDE SEQUENCE</scope>
</reference>
<accession>A0AAI8YWE3</accession>
<comment type="caution">
    <text evidence="2">The sequence shown here is derived from an EMBL/GenBank/DDBJ whole genome shotgun (WGS) entry which is preliminary data.</text>
</comment>
<feature type="region of interest" description="Disordered" evidence="1">
    <location>
        <begin position="316"/>
        <end position="713"/>
    </location>
</feature>
<dbReference type="InterPro" id="IPR036390">
    <property type="entry name" value="WH_DNA-bd_sf"/>
</dbReference>
<feature type="compositionally biased region" description="Polar residues" evidence="1">
    <location>
        <begin position="317"/>
        <end position="330"/>
    </location>
</feature>
<name>A0AAI8YWE3_9PEZI</name>
<feature type="compositionally biased region" description="Low complexity" evidence="1">
    <location>
        <begin position="441"/>
        <end position="452"/>
    </location>
</feature>
<feature type="compositionally biased region" description="Basic and acidic residues" evidence="1">
    <location>
        <begin position="694"/>
        <end position="705"/>
    </location>
</feature>
<dbReference type="InterPro" id="IPR042065">
    <property type="entry name" value="E3_ELL-like"/>
</dbReference>
<evidence type="ECO:0000313" key="2">
    <source>
        <dbReference type="EMBL" id="CAK3948279.1"/>
    </source>
</evidence>
<proteinExistence type="predicted"/>
<protein>
    <submittedName>
        <fullName evidence="2">Uncharacterized protein</fullName>
    </submittedName>
</protein>
<feature type="compositionally biased region" description="Polar residues" evidence="1">
    <location>
        <begin position="169"/>
        <end position="198"/>
    </location>
</feature>
<dbReference type="EMBL" id="CAVMBE010000015">
    <property type="protein sequence ID" value="CAK3948279.1"/>
    <property type="molecule type" value="Genomic_DNA"/>
</dbReference>
<feature type="compositionally biased region" description="Basic and acidic residues" evidence="1">
    <location>
        <begin position="654"/>
        <end position="665"/>
    </location>
</feature>
<evidence type="ECO:0000256" key="1">
    <source>
        <dbReference type="SAM" id="MobiDB-lite"/>
    </source>
</evidence>
<gene>
    <name evidence="2" type="ORF">LECACI_7A003222</name>
</gene>
<feature type="region of interest" description="Disordered" evidence="1">
    <location>
        <begin position="164"/>
        <end position="198"/>
    </location>
</feature>
<dbReference type="AlphaFoldDB" id="A0AAI8YWE3"/>
<feature type="compositionally biased region" description="Acidic residues" evidence="1">
    <location>
        <begin position="424"/>
        <end position="435"/>
    </location>
</feature>
<dbReference type="Gene3D" id="1.10.10.2670">
    <property type="entry name" value="E3 ubiquitin-protein ligase"/>
    <property type="match status" value="1"/>
</dbReference>
<keyword evidence="3" id="KW-1185">Reference proteome</keyword>
<evidence type="ECO:0000313" key="3">
    <source>
        <dbReference type="Proteomes" id="UP001296104"/>
    </source>
</evidence>
<feature type="compositionally biased region" description="Polar residues" evidence="1">
    <location>
        <begin position="535"/>
        <end position="552"/>
    </location>
</feature>